<dbReference type="NCBIfam" id="NF007943">
    <property type="entry name" value="PRK10662.1"/>
    <property type="match status" value="1"/>
</dbReference>
<reference evidence="4 5" key="1">
    <citation type="submission" date="2020-04" db="EMBL/GenBank/DDBJ databases">
        <title>Genome sequencing of Rosenbergiella species.</title>
        <authorList>
            <person name="Alvarez-Perez S."/>
            <person name="Lievens B."/>
        </authorList>
    </citation>
    <scope>NUCLEOTIDE SEQUENCE [LARGE SCALE GENOMIC DNA]</scope>
    <source>
        <strain evidence="4 5">S61</strain>
    </source>
</reference>
<dbReference type="InterPro" id="IPR051478">
    <property type="entry name" value="Beta-lactamase-like_AB/R"/>
</dbReference>
<dbReference type="EMBL" id="JABBFR010000005">
    <property type="protein sequence ID" value="MBT0723894.1"/>
    <property type="molecule type" value="Genomic_DNA"/>
</dbReference>
<dbReference type="PANTHER" id="PTHR22935:SF95">
    <property type="entry name" value="BETA-LACTAMASE-LIKE 1-RELATED"/>
    <property type="match status" value="1"/>
</dbReference>
<evidence type="ECO:0000313" key="5">
    <source>
        <dbReference type="Proteomes" id="UP000790096"/>
    </source>
</evidence>
<protein>
    <submittedName>
        <fullName evidence="4">D-alanyl-D-alanine-carboxypeptidase/endopeptidase AmpH</fullName>
    </submittedName>
</protein>
<dbReference type="Gene3D" id="3.40.710.10">
    <property type="entry name" value="DD-peptidase/beta-lactamase superfamily"/>
    <property type="match status" value="1"/>
</dbReference>
<evidence type="ECO:0000256" key="1">
    <source>
        <dbReference type="ARBA" id="ARBA00038473"/>
    </source>
</evidence>
<keyword evidence="2" id="KW-0732">Signal</keyword>
<comment type="caution">
    <text evidence="4">The sequence shown here is derived from an EMBL/GenBank/DDBJ whole genome shotgun (WGS) entry which is preliminary data.</text>
</comment>
<name>A0ABS5SUV4_9GAMM</name>
<evidence type="ECO:0000313" key="4">
    <source>
        <dbReference type="EMBL" id="MBT0723894.1"/>
    </source>
</evidence>
<dbReference type="InterPro" id="IPR001466">
    <property type="entry name" value="Beta-lactam-related"/>
</dbReference>
<sequence length="383" mass="41426">MDLSPLKKLTLPLVATLLISATSTSFAAPRVAPQVSADIVQRYAQQIYQQTAAASMTMVVIDGNQHYFTSAGETRRGSGVRPTKESLFRLASISKLFTSETLVKLDQQGAVKLSDPLSKYSPKGMTVPSFRGYTIKLQNLATHTAGLPREMPGGRANRPVFVWPEKSTRWQWLQHAKLKSIPGTVAAYSNLGFDYLADALSRASGKPYPQLVQSLITRPLGMKDTTFTPSPDQCRRLIIPRDHASPCNNTLAAIGSGGLYSTADDMERWMQQFLSSSIKPRSPLASTLQRVVYPRSQLVRMNGMDVAGPASGLGLGWVHMNAVGSQPALVEKTGGGGGFMTYIVMDPRSNVGVFIAVARAPGSHFTPMSQGANQLVTALVNNR</sequence>
<dbReference type="RefSeq" id="WP_214236592.1">
    <property type="nucleotide sequence ID" value="NZ_JABBFR010000005.1"/>
</dbReference>
<feature type="domain" description="Beta-lactamase-related" evidence="3">
    <location>
        <begin position="41"/>
        <end position="362"/>
    </location>
</feature>
<feature type="signal peptide" evidence="2">
    <location>
        <begin position="1"/>
        <end position="27"/>
    </location>
</feature>
<dbReference type="Pfam" id="PF00144">
    <property type="entry name" value="Beta-lactamase"/>
    <property type="match status" value="1"/>
</dbReference>
<dbReference type="InterPro" id="IPR012338">
    <property type="entry name" value="Beta-lactam/transpept-like"/>
</dbReference>
<accession>A0ABS5SUV4</accession>
<proteinExistence type="inferred from homology"/>
<dbReference type="PANTHER" id="PTHR22935">
    <property type="entry name" value="PENICILLIN-BINDING PROTEIN"/>
    <property type="match status" value="1"/>
</dbReference>
<comment type="similarity">
    <text evidence="1">Belongs to the beta-lactamase family.</text>
</comment>
<organism evidence="4 5">
    <name type="scientific">Rosenbergiella gaditana</name>
    <dbReference type="NCBI Taxonomy" id="2726987"/>
    <lineage>
        <taxon>Bacteria</taxon>
        <taxon>Pseudomonadati</taxon>
        <taxon>Pseudomonadota</taxon>
        <taxon>Gammaproteobacteria</taxon>
        <taxon>Enterobacterales</taxon>
        <taxon>Erwiniaceae</taxon>
        <taxon>Rosenbergiella</taxon>
    </lineage>
</organism>
<dbReference type="SUPFAM" id="SSF56601">
    <property type="entry name" value="beta-lactamase/transpeptidase-like"/>
    <property type="match status" value="1"/>
</dbReference>
<gene>
    <name evidence="4" type="primary">ampH</name>
    <name evidence="4" type="ORF">HH682_05445</name>
</gene>
<evidence type="ECO:0000256" key="2">
    <source>
        <dbReference type="SAM" id="SignalP"/>
    </source>
</evidence>
<keyword evidence="5" id="KW-1185">Reference proteome</keyword>
<dbReference type="Proteomes" id="UP000790096">
    <property type="component" value="Unassembled WGS sequence"/>
</dbReference>
<evidence type="ECO:0000259" key="3">
    <source>
        <dbReference type="Pfam" id="PF00144"/>
    </source>
</evidence>
<feature type="chain" id="PRO_5045954962" evidence="2">
    <location>
        <begin position="28"/>
        <end position="383"/>
    </location>
</feature>